<gene>
    <name evidence="2" type="ORF">Fcan01_28543</name>
</gene>
<feature type="region of interest" description="Disordered" evidence="1">
    <location>
        <begin position="59"/>
        <end position="121"/>
    </location>
</feature>
<reference evidence="2 3" key="1">
    <citation type="submission" date="2015-12" db="EMBL/GenBank/DDBJ databases">
        <title>The genome of Folsomia candida.</title>
        <authorList>
            <person name="Faddeeva A."/>
            <person name="Derks M.F."/>
            <person name="Anvar Y."/>
            <person name="Smit S."/>
            <person name="Van Straalen N."/>
            <person name="Roelofs D."/>
        </authorList>
    </citation>
    <scope>NUCLEOTIDE SEQUENCE [LARGE SCALE GENOMIC DNA]</scope>
    <source>
        <strain evidence="2 3">VU population</strain>
        <tissue evidence="2">Whole body</tissue>
    </source>
</reference>
<feature type="compositionally biased region" description="Low complexity" evidence="1">
    <location>
        <begin position="70"/>
        <end position="103"/>
    </location>
</feature>
<evidence type="ECO:0000256" key="1">
    <source>
        <dbReference type="SAM" id="MobiDB-lite"/>
    </source>
</evidence>
<evidence type="ECO:0000313" key="2">
    <source>
        <dbReference type="EMBL" id="OXA36690.1"/>
    </source>
</evidence>
<keyword evidence="3" id="KW-1185">Reference proteome</keyword>
<protein>
    <submittedName>
        <fullName evidence="2">Uncharacterized protein</fullName>
    </submittedName>
</protein>
<name>A0A226CVB0_FOLCA</name>
<accession>A0A226CVB0</accession>
<dbReference type="AlphaFoldDB" id="A0A226CVB0"/>
<dbReference type="EMBL" id="LNIX01000078">
    <property type="protein sequence ID" value="OXA36690.1"/>
    <property type="molecule type" value="Genomic_DNA"/>
</dbReference>
<organism evidence="2 3">
    <name type="scientific">Folsomia candida</name>
    <name type="common">Springtail</name>
    <dbReference type="NCBI Taxonomy" id="158441"/>
    <lineage>
        <taxon>Eukaryota</taxon>
        <taxon>Metazoa</taxon>
        <taxon>Ecdysozoa</taxon>
        <taxon>Arthropoda</taxon>
        <taxon>Hexapoda</taxon>
        <taxon>Collembola</taxon>
        <taxon>Entomobryomorpha</taxon>
        <taxon>Isotomoidea</taxon>
        <taxon>Isotomidae</taxon>
        <taxon>Proisotominae</taxon>
        <taxon>Folsomia</taxon>
    </lineage>
</organism>
<sequence>MISLTILRRLKPSALPSRFFVSQEQLLTVSTPSEIIRPSPSIKFIPILPKEVTSIAVSPPSLDVSQPEISGSFESPCSPSSSVSSPRPQSNISSPETSPSSTTDNKKRIRQLQQKLRPPRVKVQPERIMESLNEVMNDAYRTSSINGQRRPTGLIWK</sequence>
<dbReference type="Proteomes" id="UP000198287">
    <property type="component" value="Unassembled WGS sequence"/>
</dbReference>
<evidence type="ECO:0000313" key="3">
    <source>
        <dbReference type="Proteomes" id="UP000198287"/>
    </source>
</evidence>
<proteinExistence type="predicted"/>
<comment type="caution">
    <text evidence="2">The sequence shown here is derived from an EMBL/GenBank/DDBJ whole genome shotgun (WGS) entry which is preliminary data.</text>
</comment>